<proteinExistence type="predicted"/>
<keyword evidence="2" id="KW-1185">Reference proteome</keyword>
<dbReference type="Proteomes" id="UP001501598">
    <property type="component" value="Unassembled WGS sequence"/>
</dbReference>
<name>A0ABP8RVG5_9PSEU</name>
<organism evidence="1 2">
    <name type="scientific">Pseudonocardia xishanensis</name>
    <dbReference type="NCBI Taxonomy" id="630995"/>
    <lineage>
        <taxon>Bacteria</taxon>
        <taxon>Bacillati</taxon>
        <taxon>Actinomycetota</taxon>
        <taxon>Actinomycetes</taxon>
        <taxon>Pseudonocardiales</taxon>
        <taxon>Pseudonocardiaceae</taxon>
        <taxon>Pseudonocardia</taxon>
    </lineage>
</organism>
<sequence length="76" mass="8220">MSEMWIGDLLDRAGAAMLRLEEDGLYVSAFRVSPRIGASFAALRQGELDDGLPLMVLGTEVIEDPTLAPDEFALVP</sequence>
<dbReference type="EMBL" id="BAABGT010000063">
    <property type="protein sequence ID" value="GAA4551066.1"/>
    <property type="molecule type" value="Genomic_DNA"/>
</dbReference>
<evidence type="ECO:0000313" key="1">
    <source>
        <dbReference type="EMBL" id="GAA4551066.1"/>
    </source>
</evidence>
<reference evidence="2" key="1">
    <citation type="journal article" date="2019" name="Int. J. Syst. Evol. Microbiol.">
        <title>The Global Catalogue of Microorganisms (GCM) 10K type strain sequencing project: providing services to taxonomists for standard genome sequencing and annotation.</title>
        <authorList>
            <consortium name="The Broad Institute Genomics Platform"/>
            <consortium name="The Broad Institute Genome Sequencing Center for Infectious Disease"/>
            <person name="Wu L."/>
            <person name="Ma J."/>
        </authorList>
    </citation>
    <scope>NUCLEOTIDE SEQUENCE [LARGE SCALE GENOMIC DNA]</scope>
    <source>
        <strain evidence="2">JCM 17906</strain>
    </source>
</reference>
<protein>
    <submittedName>
        <fullName evidence="1">Uncharacterized protein</fullName>
    </submittedName>
</protein>
<dbReference type="RefSeq" id="WP_345421205.1">
    <property type="nucleotide sequence ID" value="NZ_BAABGT010000063.1"/>
</dbReference>
<comment type="caution">
    <text evidence="1">The sequence shown here is derived from an EMBL/GenBank/DDBJ whole genome shotgun (WGS) entry which is preliminary data.</text>
</comment>
<accession>A0ABP8RVG5</accession>
<gene>
    <name evidence="1" type="ORF">GCM10023175_42270</name>
</gene>
<evidence type="ECO:0000313" key="2">
    <source>
        <dbReference type="Proteomes" id="UP001501598"/>
    </source>
</evidence>